<evidence type="ECO:0000256" key="3">
    <source>
        <dbReference type="ARBA" id="ARBA00022730"/>
    </source>
</evidence>
<evidence type="ECO:0000256" key="5">
    <source>
        <dbReference type="ARBA" id="ARBA00022980"/>
    </source>
</evidence>
<keyword evidence="5 8" id="KW-0689">Ribosomal protein</keyword>
<proteinExistence type="inferred from homology"/>
<keyword evidence="11" id="KW-1185">Reference proteome</keyword>
<evidence type="ECO:0000256" key="1">
    <source>
        <dbReference type="ARBA" id="ARBA00003134"/>
    </source>
</evidence>
<dbReference type="OrthoDB" id="9807974at2"/>
<comment type="caution">
    <text evidence="10">The sequence shown here is derived from an EMBL/GenBank/DDBJ whole genome shotgun (WGS) entry which is preliminary data.</text>
</comment>
<keyword evidence="6 8" id="KW-0687">Ribonucleoprotein</keyword>
<dbReference type="EMBL" id="WIOL01000007">
    <property type="protein sequence ID" value="MQT18443.1"/>
    <property type="molecule type" value="Genomic_DNA"/>
</dbReference>
<feature type="region of interest" description="Disordered" evidence="9">
    <location>
        <begin position="1"/>
        <end position="20"/>
    </location>
</feature>
<evidence type="ECO:0000313" key="10">
    <source>
        <dbReference type="EMBL" id="MQT18443.1"/>
    </source>
</evidence>
<dbReference type="Proteomes" id="UP000481327">
    <property type="component" value="Unassembled WGS sequence"/>
</dbReference>
<dbReference type="GO" id="GO:0015935">
    <property type="term" value="C:small ribosomal subunit"/>
    <property type="evidence" value="ECO:0007669"/>
    <property type="project" value="TreeGrafter"/>
</dbReference>
<accession>A0A7C9KND6</accession>
<dbReference type="GO" id="GO:0070181">
    <property type="term" value="F:small ribosomal subunit rRNA binding"/>
    <property type="evidence" value="ECO:0007669"/>
    <property type="project" value="TreeGrafter"/>
</dbReference>
<reference evidence="10 11" key="1">
    <citation type="submission" date="2019-09" db="EMBL/GenBank/DDBJ databases">
        <title>Polymorphobacter sp. isolated from a lake in China.</title>
        <authorList>
            <person name="Liu Z."/>
        </authorList>
    </citation>
    <scope>NUCLEOTIDE SEQUENCE [LARGE SCALE GENOMIC DNA]</scope>
    <source>
        <strain evidence="10 11">D40P</strain>
    </source>
</reference>
<sequence length="93" mass="9959">MANTPQAEKRIRRNARRAEVNKARVSRIRTFVKRAESTIGAGDLAAAAAALAAAQPEMMRGVSKGVLHKNTVARKISRLAKRVKALEAAPAQG</sequence>
<dbReference type="GO" id="GO:0003735">
    <property type="term" value="F:structural constituent of ribosome"/>
    <property type="evidence" value="ECO:0007669"/>
    <property type="project" value="InterPro"/>
</dbReference>
<dbReference type="InterPro" id="IPR002583">
    <property type="entry name" value="Ribosomal_bS20"/>
</dbReference>
<keyword evidence="3 8" id="KW-0699">rRNA-binding</keyword>
<dbReference type="Pfam" id="PF01649">
    <property type="entry name" value="Ribosomal_S20p"/>
    <property type="match status" value="1"/>
</dbReference>
<evidence type="ECO:0000256" key="2">
    <source>
        <dbReference type="ARBA" id="ARBA00007634"/>
    </source>
</evidence>
<protein>
    <recommendedName>
        <fullName evidence="7 8">Small ribosomal subunit protein bS20</fullName>
    </recommendedName>
</protein>
<dbReference type="NCBIfam" id="TIGR00029">
    <property type="entry name" value="S20"/>
    <property type="match status" value="1"/>
</dbReference>
<organism evidence="10 11">
    <name type="scientific">Sandarakinorhabdus fusca</name>
    <dbReference type="NCBI Taxonomy" id="1439888"/>
    <lineage>
        <taxon>Bacteria</taxon>
        <taxon>Pseudomonadati</taxon>
        <taxon>Pseudomonadota</taxon>
        <taxon>Alphaproteobacteria</taxon>
        <taxon>Sphingomonadales</taxon>
        <taxon>Sphingosinicellaceae</taxon>
        <taxon>Sandarakinorhabdus</taxon>
    </lineage>
</organism>
<dbReference type="InterPro" id="IPR036510">
    <property type="entry name" value="Ribosomal_bS20_sf"/>
</dbReference>
<evidence type="ECO:0000256" key="8">
    <source>
        <dbReference type="HAMAP-Rule" id="MF_00500"/>
    </source>
</evidence>
<dbReference type="AlphaFoldDB" id="A0A7C9KND6"/>
<dbReference type="GO" id="GO:0006412">
    <property type="term" value="P:translation"/>
    <property type="evidence" value="ECO:0007669"/>
    <property type="project" value="UniProtKB-UniRule"/>
</dbReference>
<name>A0A7C9KND6_9SPHN</name>
<dbReference type="SUPFAM" id="SSF46992">
    <property type="entry name" value="Ribosomal protein S20"/>
    <property type="match status" value="1"/>
</dbReference>
<dbReference type="HAMAP" id="MF_00500">
    <property type="entry name" value="Ribosomal_bS20"/>
    <property type="match status" value="1"/>
</dbReference>
<comment type="function">
    <text evidence="1 8">Binds directly to 16S ribosomal RNA.</text>
</comment>
<dbReference type="RefSeq" id="WP_152578920.1">
    <property type="nucleotide sequence ID" value="NZ_JAATJI010000001.1"/>
</dbReference>
<dbReference type="PANTHER" id="PTHR33398:SF1">
    <property type="entry name" value="SMALL RIBOSOMAL SUBUNIT PROTEIN BS20C"/>
    <property type="match status" value="1"/>
</dbReference>
<dbReference type="PANTHER" id="PTHR33398">
    <property type="entry name" value="30S RIBOSOMAL PROTEIN S20"/>
    <property type="match status" value="1"/>
</dbReference>
<evidence type="ECO:0000256" key="9">
    <source>
        <dbReference type="SAM" id="MobiDB-lite"/>
    </source>
</evidence>
<evidence type="ECO:0000256" key="7">
    <source>
        <dbReference type="ARBA" id="ARBA00035136"/>
    </source>
</evidence>
<keyword evidence="4 8" id="KW-0694">RNA-binding</keyword>
<evidence type="ECO:0000256" key="4">
    <source>
        <dbReference type="ARBA" id="ARBA00022884"/>
    </source>
</evidence>
<gene>
    <name evidence="8 10" type="primary">rpsT</name>
    <name evidence="10" type="ORF">F3168_14410</name>
</gene>
<dbReference type="FunFam" id="1.20.58.110:FF:000001">
    <property type="entry name" value="30S ribosomal protein S20"/>
    <property type="match status" value="1"/>
</dbReference>
<evidence type="ECO:0000256" key="6">
    <source>
        <dbReference type="ARBA" id="ARBA00023274"/>
    </source>
</evidence>
<comment type="similarity">
    <text evidence="2 8">Belongs to the bacterial ribosomal protein bS20 family.</text>
</comment>
<dbReference type="Gene3D" id="1.20.58.110">
    <property type="entry name" value="Ribosomal protein S20"/>
    <property type="match status" value="1"/>
</dbReference>
<evidence type="ECO:0000313" key="11">
    <source>
        <dbReference type="Proteomes" id="UP000481327"/>
    </source>
</evidence>